<name>A0ABY6CKT0_9BACT</name>
<dbReference type="EMBL" id="CP106679">
    <property type="protein sequence ID" value="UXP31092.1"/>
    <property type="molecule type" value="Genomic_DNA"/>
</dbReference>
<organism evidence="2 3">
    <name type="scientific">Reichenbachiella agarivorans</name>
    <dbReference type="NCBI Taxonomy" id="2979464"/>
    <lineage>
        <taxon>Bacteria</taxon>
        <taxon>Pseudomonadati</taxon>
        <taxon>Bacteroidota</taxon>
        <taxon>Cytophagia</taxon>
        <taxon>Cytophagales</taxon>
        <taxon>Reichenbachiellaceae</taxon>
        <taxon>Reichenbachiella</taxon>
    </lineage>
</organism>
<dbReference type="InterPro" id="IPR039315">
    <property type="entry name" value="CheW"/>
</dbReference>
<dbReference type="Pfam" id="PF01584">
    <property type="entry name" value="CheW"/>
    <property type="match status" value="1"/>
</dbReference>
<sequence>MQEIAVQDKANKTKLSESERMKLINDTANAVKEVNQMAGESSTKEAHEETIMLVAFSVGKEVYAVSIDQIKEVVSCPDIAPIPQVPPFVKGVANVRGNVLAIIDLAIRFGLAHEGEQGRFVLVMKSEELKFAISVNAVPNTMMIKRSQVTQATNIINQSTLGLNYVKGIIRRDDNIVVWVDILSLMENEVFGEI</sequence>
<dbReference type="Gene3D" id="2.40.50.180">
    <property type="entry name" value="CheA-289, Domain 4"/>
    <property type="match status" value="1"/>
</dbReference>
<dbReference type="PROSITE" id="PS50851">
    <property type="entry name" value="CHEW"/>
    <property type="match status" value="1"/>
</dbReference>
<evidence type="ECO:0000313" key="3">
    <source>
        <dbReference type="Proteomes" id="UP001065174"/>
    </source>
</evidence>
<dbReference type="PANTHER" id="PTHR22617">
    <property type="entry name" value="CHEMOTAXIS SENSOR HISTIDINE KINASE-RELATED"/>
    <property type="match status" value="1"/>
</dbReference>
<reference evidence="2" key="1">
    <citation type="submission" date="2022-09" db="EMBL/GenBank/DDBJ databases">
        <title>Comparative genomics and taxonomic characterization of three novel marine species of genus Reichenbachiella exhibiting antioxidant and polysaccharide degradation activities.</title>
        <authorList>
            <person name="Muhammad N."/>
            <person name="Lee Y.-J."/>
            <person name="Ko J."/>
            <person name="Kim S.-G."/>
        </authorList>
    </citation>
    <scope>NUCLEOTIDE SEQUENCE</scope>
    <source>
        <strain evidence="2">BKB1-1</strain>
    </source>
</reference>
<evidence type="ECO:0000259" key="1">
    <source>
        <dbReference type="PROSITE" id="PS50851"/>
    </source>
</evidence>
<feature type="domain" description="CheW-like" evidence="1">
    <location>
        <begin position="50"/>
        <end position="191"/>
    </location>
</feature>
<keyword evidence="3" id="KW-1185">Reference proteome</keyword>
<dbReference type="SUPFAM" id="SSF50341">
    <property type="entry name" value="CheW-like"/>
    <property type="match status" value="1"/>
</dbReference>
<gene>
    <name evidence="2" type="ORF">N6H18_12100</name>
</gene>
<dbReference type="InterPro" id="IPR002545">
    <property type="entry name" value="CheW-lke_dom"/>
</dbReference>
<dbReference type="InterPro" id="IPR036061">
    <property type="entry name" value="CheW-like_dom_sf"/>
</dbReference>
<dbReference type="Gene3D" id="2.30.30.40">
    <property type="entry name" value="SH3 Domains"/>
    <property type="match status" value="1"/>
</dbReference>
<proteinExistence type="predicted"/>
<dbReference type="RefSeq" id="WP_262308536.1">
    <property type="nucleotide sequence ID" value="NZ_CP106679.1"/>
</dbReference>
<dbReference type="PANTHER" id="PTHR22617:SF43">
    <property type="entry name" value="PROTEIN PILI"/>
    <property type="match status" value="1"/>
</dbReference>
<dbReference type="SMART" id="SM00260">
    <property type="entry name" value="CheW"/>
    <property type="match status" value="1"/>
</dbReference>
<accession>A0ABY6CKT0</accession>
<protein>
    <submittedName>
        <fullName evidence="2">Chemotaxis protein CheW</fullName>
    </submittedName>
</protein>
<evidence type="ECO:0000313" key="2">
    <source>
        <dbReference type="EMBL" id="UXP31092.1"/>
    </source>
</evidence>
<dbReference type="Proteomes" id="UP001065174">
    <property type="component" value="Chromosome"/>
</dbReference>